<sequence>MRNNILVLIAVCLAPFLRAQTNASSPYSSLGVGETSFFGGSYFQSLGGASVAIIDSSQTNFYNPSSYASIAKGLPLFSMGVDYRSTTLTDGVNEGNLSYGNITHFSLVIPFADRFGLGFGIRPFSRVGYDVNDAEVVNGDSIFYEYKGSGGIQQVFGGLSANLIATKKHVLGVGVNGNFLFGYTQNYSRAYRVVSTSEIGSYIDDRLNYRGYTYDLGLNYSFKPNSKHKITIGATYTPSQQISVAQNRYDVFFTSYNNTGTYDTLYGNPDVEGTTTLASSYKLGFTYSFTPELDSTKSRRLKPEFLLTAEYNADSWSEYSRTLGGVADVNTLFDASSYRVGFQYRPHRIAAERKTVANYFERMSYRVGIYSSTLPMAVNGTQLSEFGTSFGLGLPVVLNRAVSSINLGVTYGQRGNGNINTIQENFWGINFGVNLSPGYDRWFRKYKYD</sequence>
<name>A0A1I6ZYF4_9FLAO</name>
<keyword evidence="1" id="KW-0732">Signal</keyword>
<dbReference type="SUPFAM" id="SSF56935">
    <property type="entry name" value="Porins"/>
    <property type="match status" value="1"/>
</dbReference>
<feature type="signal peptide" evidence="1">
    <location>
        <begin position="1"/>
        <end position="19"/>
    </location>
</feature>
<evidence type="ECO:0000256" key="1">
    <source>
        <dbReference type="SAM" id="SignalP"/>
    </source>
</evidence>
<evidence type="ECO:0000313" key="2">
    <source>
        <dbReference type="EMBL" id="SFT67681.1"/>
    </source>
</evidence>
<keyword evidence="3" id="KW-1185">Reference proteome</keyword>
<proteinExistence type="predicted"/>
<accession>A0A1I6ZYF4</accession>
<dbReference type="EMBL" id="FPAS01000002">
    <property type="protein sequence ID" value="SFT67681.1"/>
    <property type="molecule type" value="Genomic_DNA"/>
</dbReference>
<reference evidence="2 3" key="1">
    <citation type="submission" date="2016-10" db="EMBL/GenBank/DDBJ databases">
        <authorList>
            <person name="de Groot N.N."/>
        </authorList>
    </citation>
    <scope>NUCLEOTIDE SEQUENCE [LARGE SCALE GENOMIC DNA]</scope>
    <source>
        <strain evidence="2 3">CGMCC 1.7005</strain>
    </source>
</reference>
<dbReference type="STRING" id="477690.SAMN05216474_1727"/>
<evidence type="ECO:0000313" key="3">
    <source>
        <dbReference type="Proteomes" id="UP000236454"/>
    </source>
</evidence>
<dbReference type="Proteomes" id="UP000236454">
    <property type="component" value="Unassembled WGS sequence"/>
</dbReference>
<gene>
    <name evidence="2" type="ORF">SAMN05216474_1727</name>
</gene>
<protein>
    <recommendedName>
        <fullName evidence="4">Long-chain fatty acid transport protein</fullName>
    </recommendedName>
</protein>
<feature type="chain" id="PRO_5014789874" description="Long-chain fatty acid transport protein" evidence="1">
    <location>
        <begin position="20"/>
        <end position="449"/>
    </location>
</feature>
<organism evidence="2 3">
    <name type="scientific">Lishizhenia tianjinensis</name>
    <dbReference type="NCBI Taxonomy" id="477690"/>
    <lineage>
        <taxon>Bacteria</taxon>
        <taxon>Pseudomonadati</taxon>
        <taxon>Bacteroidota</taxon>
        <taxon>Flavobacteriia</taxon>
        <taxon>Flavobacteriales</taxon>
        <taxon>Crocinitomicaceae</taxon>
        <taxon>Lishizhenia</taxon>
    </lineage>
</organism>
<dbReference type="AlphaFoldDB" id="A0A1I6ZYF4"/>
<dbReference type="OrthoDB" id="1491239at2"/>
<evidence type="ECO:0008006" key="4">
    <source>
        <dbReference type="Google" id="ProtNLM"/>
    </source>
</evidence>
<dbReference type="RefSeq" id="WP_090248339.1">
    <property type="nucleotide sequence ID" value="NZ_FPAS01000002.1"/>
</dbReference>